<dbReference type="RefSeq" id="WP_324263977.1">
    <property type="nucleotide sequence ID" value="NZ_JAWLNX010000002.1"/>
</dbReference>
<dbReference type="InterPro" id="IPR019734">
    <property type="entry name" value="TPR_rpt"/>
</dbReference>
<dbReference type="SMART" id="SM00530">
    <property type="entry name" value="HTH_XRE"/>
    <property type="match status" value="1"/>
</dbReference>
<dbReference type="Gene3D" id="1.10.260.40">
    <property type="entry name" value="lambda repressor-like DNA-binding domains"/>
    <property type="match status" value="1"/>
</dbReference>
<dbReference type="Proteomes" id="UP001327093">
    <property type="component" value="Unassembled WGS sequence"/>
</dbReference>
<dbReference type="InterPro" id="IPR001387">
    <property type="entry name" value="Cro/C1-type_HTH"/>
</dbReference>
<comment type="caution">
    <text evidence="3">The sequence shown here is derived from an EMBL/GenBank/DDBJ whole genome shotgun (WGS) entry which is preliminary data.</text>
</comment>
<name>A0ABU6A4B0_9PSEU</name>
<feature type="domain" description="HTH cro/C1-type" evidence="2">
    <location>
        <begin position="10"/>
        <end position="63"/>
    </location>
</feature>
<dbReference type="EMBL" id="JAWLNX010000002">
    <property type="protein sequence ID" value="MEB3366400.1"/>
    <property type="molecule type" value="Genomic_DNA"/>
</dbReference>
<dbReference type="PROSITE" id="PS50943">
    <property type="entry name" value="HTH_CROC1"/>
    <property type="match status" value="1"/>
</dbReference>
<dbReference type="Pfam" id="PF13560">
    <property type="entry name" value="HTH_31"/>
    <property type="match status" value="1"/>
</dbReference>
<evidence type="ECO:0000313" key="4">
    <source>
        <dbReference type="Proteomes" id="UP001327093"/>
    </source>
</evidence>
<protein>
    <submittedName>
        <fullName evidence="3">Helix-turn-helix transcriptional regulator</fullName>
    </submittedName>
</protein>
<evidence type="ECO:0000313" key="3">
    <source>
        <dbReference type="EMBL" id="MEB3366400.1"/>
    </source>
</evidence>
<keyword evidence="1" id="KW-0802">TPR repeat</keyword>
<keyword evidence="4" id="KW-1185">Reference proteome</keyword>
<organism evidence="3 4">
    <name type="scientific">Saccharopolyspora mangrovi</name>
    <dbReference type="NCBI Taxonomy" id="3082379"/>
    <lineage>
        <taxon>Bacteria</taxon>
        <taxon>Bacillati</taxon>
        <taxon>Actinomycetota</taxon>
        <taxon>Actinomycetes</taxon>
        <taxon>Pseudonocardiales</taxon>
        <taxon>Pseudonocardiaceae</taxon>
        <taxon>Saccharopolyspora</taxon>
    </lineage>
</organism>
<evidence type="ECO:0000256" key="1">
    <source>
        <dbReference type="PROSITE-ProRule" id="PRU00339"/>
    </source>
</evidence>
<sequence>MTSESFGQVLKRYRVAAGLSQPQLARKVHADQSAMSRWENDRTTPGRETVERLDELLDAEGGLTSAAFPAPPAPLQPADQPVTCGDVEALRDTIAHLVALDGQHGGAELLPLASRTFRTASARLASGNYPASLEADFTATVAELGEVAGWLAFDAMQHDKARGLNLEALRLARLAGDVHMEMFLLGNMALLAQETGQAREALRTVELMERFPLSPRLRVMAALRRARAAADLGDERALILIQHAQSQVDESVTDTDPEWSWWVDRRELVMHEGSMWRAVGRLDKAVDRYAEALEAVPAAYRWSAYIGGSWLVAALVEARSWSEAETAANELATLAPEVSSRRATQRLREAATTAKDLRASSSLEGLLSALASS</sequence>
<proteinExistence type="predicted"/>
<dbReference type="SUPFAM" id="SSF47413">
    <property type="entry name" value="lambda repressor-like DNA-binding domains"/>
    <property type="match status" value="1"/>
</dbReference>
<accession>A0ABU6A4B0</accession>
<evidence type="ECO:0000259" key="2">
    <source>
        <dbReference type="PROSITE" id="PS50943"/>
    </source>
</evidence>
<gene>
    <name evidence="3" type="ORF">R4I43_03195</name>
</gene>
<reference evidence="3 4" key="1">
    <citation type="submission" date="2023-10" db="EMBL/GenBank/DDBJ databases">
        <title>Saccharopolyspora sp. nov., isolated from mangrove soil.</title>
        <authorList>
            <person name="Lu Y."/>
            <person name="Liu W."/>
        </authorList>
    </citation>
    <scope>NUCLEOTIDE SEQUENCE [LARGE SCALE GENOMIC DNA]</scope>
    <source>
        <strain evidence="3 4">S2-29</strain>
    </source>
</reference>
<dbReference type="CDD" id="cd00093">
    <property type="entry name" value="HTH_XRE"/>
    <property type="match status" value="1"/>
</dbReference>
<dbReference type="InterPro" id="IPR011990">
    <property type="entry name" value="TPR-like_helical_dom_sf"/>
</dbReference>
<dbReference type="PROSITE" id="PS50005">
    <property type="entry name" value="TPR"/>
    <property type="match status" value="1"/>
</dbReference>
<dbReference type="InterPro" id="IPR010982">
    <property type="entry name" value="Lambda_DNA-bd_dom_sf"/>
</dbReference>
<dbReference type="SUPFAM" id="SSF48452">
    <property type="entry name" value="TPR-like"/>
    <property type="match status" value="1"/>
</dbReference>
<feature type="repeat" description="TPR" evidence="1">
    <location>
        <begin position="266"/>
        <end position="299"/>
    </location>
</feature>